<name>A0ABS7CU49_9BACT</name>
<keyword evidence="3" id="KW-0597">Phosphoprotein</keyword>
<dbReference type="PROSITE" id="PS50109">
    <property type="entry name" value="HIS_KIN"/>
    <property type="match status" value="1"/>
</dbReference>
<dbReference type="InterPro" id="IPR000014">
    <property type="entry name" value="PAS"/>
</dbReference>
<comment type="caution">
    <text evidence="12">The sequence shown here is derived from an EMBL/GenBank/DDBJ whole genome shotgun (WGS) entry which is preliminary data.</text>
</comment>
<dbReference type="PANTHER" id="PTHR24421:SF10">
    <property type="entry name" value="NITRATE_NITRITE SENSOR PROTEIN NARQ"/>
    <property type="match status" value="1"/>
</dbReference>
<dbReference type="CDD" id="cd16917">
    <property type="entry name" value="HATPase_UhpB-NarQ-NarX-like"/>
    <property type="match status" value="1"/>
</dbReference>
<keyword evidence="4" id="KW-0808">Transferase</keyword>
<reference evidence="12 13" key="1">
    <citation type="journal article" date="2016" name="Int. J. Syst. Evol. Microbiol.">
        <title>Pontibacter aydingkolensis sp. nov., isolated from soil of a salt lake.</title>
        <authorList>
            <person name="Osman G."/>
            <person name="Zhang T."/>
            <person name="Lou K."/>
            <person name="Gao Y."/>
            <person name="Chang W."/>
            <person name="Lin Q."/>
            <person name="Yang H.M."/>
            <person name="Huo X.D."/>
            <person name="Wang N."/>
        </authorList>
    </citation>
    <scope>NUCLEOTIDE SEQUENCE [LARGE SCALE GENOMIC DNA]</scope>
    <source>
        <strain evidence="12 13">KACC 19255</strain>
    </source>
</reference>
<protein>
    <recommendedName>
        <fullName evidence="2">histidine kinase</fullName>
        <ecNumber evidence="2">2.7.13.3</ecNumber>
    </recommendedName>
</protein>
<evidence type="ECO:0000256" key="1">
    <source>
        <dbReference type="ARBA" id="ARBA00000085"/>
    </source>
</evidence>
<evidence type="ECO:0000313" key="13">
    <source>
        <dbReference type="Proteomes" id="UP000813018"/>
    </source>
</evidence>
<dbReference type="EMBL" id="JAHYXK010000006">
    <property type="protein sequence ID" value="MBW7467388.1"/>
    <property type="molecule type" value="Genomic_DNA"/>
</dbReference>
<accession>A0ABS7CU49</accession>
<dbReference type="Gene3D" id="3.30.565.10">
    <property type="entry name" value="Histidine kinase-like ATPase, C-terminal domain"/>
    <property type="match status" value="1"/>
</dbReference>
<keyword evidence="7" id="KW-0067">ATP-binding</keyword>
<dbReference type="NCBIfam" id="TIGR00229">
    <property type="entry name" value="sensory_box"/>
    <property type="match status" value="1"/>
</dbReference>
<evidence type="ECO:0000313" key="12">
    <source>
        <dbReference type="EMBL" id="MBW7467388.1"/>
    </source>
</evidence>
<proteinExistence type="predicted"/>
<keyword evidence="13" id="KW-1185">Reference proteome</keyword>
<organism evidence="12 13">
    <name type="scientific">Pontibacter aydingkolensis</name>
    <dbReference type="NCBI Taxonomy" id="1911536"/>
    <lineage>
        <taxon>Bacteria</taxon>
        <taxon>Pseudomonadati</taxon>
        <taxon>Bacteroidota</taxon>
        <taxon>Cytophagia</taxon>
        <taxon>Cytophagales</taxon>
        <taxon>Hymenobacteraceae</taxon>
        <taxon>Pontibacter</taxon>
    </lineage>
</organism>
<dbReference type="Pfam" id="PF02518">
    <property type="entry name" value="HATPase_c"/>
    <property type="match status" value="1"/>
</dbReference>
<gene>
    <name evidence="12" type="ORF">K0O23_09925</name>
</gene>
<evidence type="ECO:0000256" key="4">
    <source>
        <dbReference type="ARBA" id="ARBA00022679"/>
    </source>
</evidence>
<evidence type="ECO:0000259" key="11">
    <source>
        <dbReference type="PROSITE" id="PS50113"/>
    </source>
</evidence>
<keyword evidence="5" id="KW-0547">Nucleotide-binding</keyword>
<comment type="catalytic activity">
    <reaction evidence="1">
        <text>ATP + protein L-histidine = ADP + protein N-phospho-L-histidine.</text>
        <dbReference type="EC" id="2.7.13.3"/>
    </reaction>
</comment>
<dbReference type="InterPro" id="IPR013656">
    <property type="entry name" value="PAS_4"/>
</dbReference>
<dbReference type="EC" id="2.7.13.3" evidence="2"/>
<dbReference type="InterPro" id="IPR011712">
    <property type="entry name" value="Sig_transdc_His_kin_sub3_dim/P"/>
</dbReference>
<dbReference type="InterPro" id="IPR050482">
    <property type="entry name" value="Sensor_HK_TwoCompSys"/>
</dbReference>
<keyword evidence="8" id="KW-0902">Two-component regulatory system</keyword>
<dbReference type="InterPro" id="IPR003594">
    <property type="entry name" value="HATPase_dom"/>
</dbReference>
<evidence type="ECO:0000256" key="8">
    <source>
        <dbReference type="ARBA" id="ARBA00023012"/>
    </source>
</evidence>
<dbReference type="PROSITE" id="PS50112">
    <property type="entry name" value="PAS"/>
    <property type="match status" value="1"/>
</dbReference>
<evidence type="ECO:0000256" key="3">
    <source>
        <dbReference type="ARBA" id="ARBA00022553"/>
    </source>
</evidence>
<sequence>MLTNAANPPVEVLKAFETVPDLYLIISPDLIILTASDAYLQATLTSRENIVGKLIFDAFPDNPEADGANAVKNLHASLQQVLLTKKAHRMAIQHYDVPMPKEKGGGFAFRYWLPLHTPVLNEQGEVSYIIQKVEDVTELVTSSRQIENYERIIRMQRLKKGITEKNELQEESEMELTNKLFRFLDMYRLAVDHTPDFITRWDRNLRLVFANPALEIKTGISLEHLMGKTTLEMGQPEEKAQAWMDKLQLVLATGEQKEHYNTVKTLKGERLYYTRFMPEFDEDGNVEYVLGIGRDITDLKNAELDLKASKDLLQAVFDTSRAGIAVLEADVAEDGKAADFVHRLVNKELKRMGGRDPIGTRLTKFYPDAEKTGILQAFQQVHNTGLAADFEQPCGENWFRYVVIKLEEKLVCTVEDITKRKKDELKLREAHANIEASNTTFQRMLDGSISAICLLDTVRGVEGEVIDYAFRGANKAFEELCKVSVEEVLGKGLLEVFPGVRKVFYEDYVRVIESGQPVRLERYYHEDGLDFWLDVSVIKNGDGIILTFLDVTYRKEVEKTLQKQLQVLRQSEEVVRMGSWEYDVNSGTLYWSEGMYHLLNLPKSISVSLETYLDFTVEEDKLIAKNFVNSLCTGGNISNELILRLSVSGQVLTHKITTFAIWEDGMPSKVLGVNVDISETKRLEKENLCMQLEQQKIQLLTILETQEAERKRISESLHNGVNQLLFATRLNLHEAQKHFERNSLGSIALSSAQELLNEAISATRSSAHELMPALLHDFGLKEALCNLCSNYSQSALQVHCDTTGCHDRLEPHLEIVLFRACQELINNVIKHAQASKVYILLSMKKGKVHLNVSDNGIGFSYASSKAKGLGLRNIRDRINLLNGKLTIRHRGKGKGTLVKITVSYSFSHELYTLSK</sequence>
<dbReference type="CDD" id="cd00130">
    <property type="entry name" value="PAS"/>
    <property type="match status" value="2"/>
</dbReference>
<dbReference type="Pfam" id="PF07730">
    <property type="entry name" value="HisKA_3"/>
    <property type="match status" value="1"/>
</dbReference>
<dbReference type="Pfam" id="PF08448">
    <property type="entry name" value="PAS_4"/>
    <property type="match status" value="3"/>
</dbReference>
<dbReference type="PANTHER" id="PTHR24421">
    <property type="entry name" value="NITRATE/NITRITE SENSOR PROTEIN NARX-RELATED"/>
    <property type="match status" value="1"/>
</dbReference>
<dbReference type="SMART" id="SM00091">
    <property type="entry name" value="PAS"/>
    <property type="match status" value="4"/>
</dbReference>
<evidence type="ECO:0000256" key="6">
    <source>
        <dbReference type="ARBA" id="ARBA00022777"/>
    </source>
</evidence>
<feature type="domain" description="Histidine kinase" evidence="9">
    <location>
        <begin position="712"/>
        <end position="906"/>
    </location>
</feature>
<dbReference type="PROSITE" id="PS50113">
    <property type="entry name" value="PAC"/>
    <property type="match status" value="1"/>
</dbReference>
<dbReference type="SMART" id="SM00387">
    <property type="entry name" value="HATPase_c"/>
    <property type="match status" value="1"/>
</dbReference>
<keyword evidence="6" id="KW-0418">Kinase</keyword>
<evidence type="ECO:0000259" key="10">
    <source>
        <dbReference type="PROSITE" id="PS50112"/>
    </source>
</evidence>
<feature type="domain" description="PAS" evidence="10">
    <location>
        <begin position="183"/>
        <end position="254"/>
    </location>
</feature>
<dbReference type="InterPro" id="IPR000700">
    <property type="entry name" value="PAS-assoc_C"/>
</dbReference>
<dbReference type="InterPro" id="IPR035965">
    <property type="entry name" value="PAS-like_dom_sf"/>
</dbReference>
<dbReference type="InterPro" id="IPR005467">
    <property type="entry name" value="His_kinase_dom"/>
</dbReference>
<dbReference type="Gene3D" id="3.30.450.20">
    <property type="entry name" value="PAS domain"/>
    <property type="match status" value="5"/>
</dbReference>
<evidence type="ECO:0000256" key="5">
    <source>
        <dbReference type="ARBA" id="ARBA00022741"/>
    </source>
</evidence>
<dbReference type="SUPFAM" id="SSF55785">
    <property type="entry name" value="PYP-like sensor domain (PAS domain)"/>
    <property type="match status" value="5"/>
</dbReference>
<dbReference type="Proteomes" id="UP000813018">
    <property type="component" value="Unassembled WGS sequence"/>
</dbReference>
<feature type="domain" description="PAC" evidence="11">
    <location>
        <begin position="256"/>
        <end position="308"/>
    </location>
</feature>
<evidence type="ECO:0000259" key="9">
    <source>
        <dbReference type="PROSITE" id="PS50109"/>
    </source>
</evidence>
<evidence type="ECO:0000256" key="2">
    <source>
        <dbReference type="ARBA" id="ARBA00012438"/>
    </source>
</evidence>
<dbReference type="SUPFAM" id="SSF55874">
    <property type="entry name" value="ATPase domain of HSP90 chaperone/DNA topoisomerase II/histidine kinase"/>
    <property type="match status" value="1"/>
</dbReference>
<evidence type="ECO:0000256" key="7">
    <source>
        <dbReference type="ARBA" id="ARBA00022840"/>
    </source>
</evidence>
<dbReference type="RefSeq" id="WP_219877262.1">
    <property type="nucleotide sequence ID" value="NZ_JAHYXK010000006.1"/>
</dbReference>
<dbReference type="InterPro" id="IPR036890">
    <property type="entry name" value="HATPase_C_sf"/>
</dbReference>